<feature type="non-terminal residue" evidence="2">
    <location>
        <position position="122"/>
    </location>
</feature>
<dbReference type="EMBL" id="CAKXAJ010012813">
    <property type="protein sequence ID" value="CAH2215785.1"/>
    <property type="molecule type" value="Genomic_DNA"/>
</dbReference>
<accession>A0A8S4QPT0</accession>
<organism evidence="2 3">
    <name type="scientific">Pararge aegeria aegeria</name>
    <dbReference type="NCBI Taxonomy" id="348720"/>
    <lineage>
        <taxon>Eukaryota</taxon>
        <taxon>Metazoa</taxon>
        <taxon>Ecdysozoa</taxon>
        <taxon>Arthropoda</taxon>
        <taxon>Hexapoda</taxon>
        <taxon>Insecta</taxon>
        <taxon>Pterygota</taxon>
        <taxon>Neoptera</taxon>
        <taxon>Endopterygota</taxon>
        <taxon>Lepidoptera</taxon>
        <taxon>Glossata</taxon>
        <taxon>Ditrysia</taxon>
        <taxon>Papilionoidea</taxon>
        <taxon>Nymphalidae</taxon>
        <taxon>Satyrinae</taxon>
        <taxon>Satyrini</taxon>
        <taxon>Parargina</taxon>
        <taxon>Pararge</taxon>
    </lineage>
</organism>
<protein>
    <submittedName>
        <fullName evidence="2">Jg17576 protein</fullName>
    </submittedName>
</protein>
<evidence type="ECO:0000313" key="3">
    <source>
        <dbReference type="Proteomes" id="UP000838756"/>
    </source>
</evidence>
<comment type="caution">
    <text evidence="2">The sequence shown here is derived from an EMBL/GenBank/DDBJ whole genome shotgun (WGS) entry which is preliminary data.</text>
</comment>
<name>A0A8S4QPT0_9NEOP</name>
<feature type="non-terminal residue" evidence="2">
    <location>
        <position position="1"/>
    </location>
</feature>
<proteinExistence type="predicted"/>
<evidence type="ECO:0000313" key="2">
    <source>
        <dbReference type="EMBL" id="CAH2215785.1"/>
    </source>
</evidence>
<dbReference type="Proteomes" id="UP000838756">
    <property type="component" value="Unassembled WGS sequence"/>
</dbReference>
<reference evidence="2" key="1">
    <citation type="submission" date="2022-03" db="EMBL/GenBank/DDBJ databases">
        <authorList>
            <person name="Lindestad O."/>
        </authorList>
    </citation>
    <scope>NUCLEOTIDE SEQUENCE</scope>
</reference>
<feature type="region of interest" description="Disordered" evidence="1">
    <location>
        <begin position="57"/>
        <end position="122"/>
    </location>
</feature>
<sequence>QYLTSKLSCVLVQSETTTPLLKVEGEVKEEDQLQELEVKEDDLDVIFDKMETIGEKPRKKHIEASETEALDRSEAKKMKPSTEGSTADDSIEEVPDDAIAKLLRSTEKQKRRMEKRKREKKA</sequence>
<evidence type="ECO:0000256" key="1">
    <source>
        <dbReference type="SAM" id="MobiDB-lite"/>
    </source>
</evidence>
<gene>
    <name evidence="2" type="primary">jg17576</name>
    <name evidence="2" type="ORF">PAEG_LOCUS3871</name>
</gene>
<dbReference type="OrthoDB" id="18388at2759"/>
<keyword evidence="3" id="KW-1185">Reference proteome</keyword>
<feature type="compositionally biased region" description="Basic residues" evidence="1">
    <location>
        <begin position="109"/>
        <end position="122"/>
    </location>
</feature>
<dbReference type="AlphaFoldDB" id="A0A8S4QPT0"/>